<feature type="transmembrane region" description="Helical" evidence="1">
    <location>
        <begin position="114"/>
        <end position="131"/>
    </location>
</feature>
<feature type="transmembrane region" description="Helical" evidence="1">
    <location>
        <begin position="12"/>
        <end position="37"/>
    </location>
</feature>
<dbReference type="KEGG" id="cheb:HH215_27695"/>
<name>A0A7Z2ZP73_9BACL</name>
<feature type="transmembrane region" description="Helical" evidence="1">
    <location>
        <begin position="90"/>
        <end position="107"/>
    </location>
</feature>
<reference evidence="2 3" key="1">
    <citation type="submission" date="2020-04" db="EMBL/GenBank/DDBJ databases">
        <title>Genome sequencing of novel species.</title>
        <authorList>
            <person name="Heo J."/>
            <person name="Kim S.-J."/>
            <person name="Kim J.-S."/>
            <person name="Hong S.-B."/>
            <person name="Kwon S.-W."/>
        </authorList>
    </citation>
    <scope>NUCLEOTIDE SEQUENCE [LARGE SCALE GENOMIC DNA]</scope>
    <source>
        <strain evidence="2 3">MFER-1</strain>
    </source>
</reference>
<gene>
    <name evidence="2" type="ORF">HH215_27695</name>
</gene>
<dbReference type="Proteomes" id="UP000502248">
    <property type="component" value="Chromosome"/>
</dbReference>
<keyword evidence="1" id="KW-0472">Membrane</keyword>
<evidence type="ECO:0000256" key="1">
    <source>
        <dbReference type="SAM" id="Phobius"/>
    </source>
</evidence>
<keyword evidence="1" id="KW-1133">Transmembrane helix</keyword>
<sequence>MSGKQTEGGDRPVTIAAILVGLVALEHVYFLIMEMFLWTSPGIRKSFGTSASFARDSRPLAANQGLYNGFLAAGLVWGMLHPIASTGYEIQTFFLVCVLIAAIFGGLTVKKSILYAQGIPAAAAWLAVMIAW</sequence>
<feature type="transmembrane region" description="Helical" evidence="1">
    <location>
        <begin position="65"/>
        <end position="84"/>
    </location>
</feature>
<evidence type="ECO:0000313" key="3">
    <source>
        <dbReference type="Proteomes" id="UP000502248"/>
    </source>
</evidence>
<dbReference type="RefSeq" id="WP_169282834.1">
    <property type="nucleotide sequence ID" value="NZ_CP051680.1"/>
</dbReference>
<keyword evidence="1" id="KW-0812">Transmembrane</keyword>
<accession>A0A7Z2ZP73</accession>
<dbReference type="PANTHER" id="PTHR38446">
    <property type="entry name" value="BLL0914 PROTEIN"/>
    <property type="match status" value="1"/>
</dbReference>
<proteinExistence type="predicted"/>
<dbReference type="PANTHER" id="PTHR38446:SF1">
    <property type="entry name" value="BLL0914 PROTEIN"/>
    <property type="match status" value="1"/>
</dbReference>
<dbReference type="InterPro" id="IPR009732">
    <property type="entry name" value="DUF1304"/>
</dbReference>
<dbReference type="EMBL" id="CP051680">
    <property type="protein sequence ID" value="QJD86585.1"/>
    <property type="molecule type" value="Genomic_DNA"/>
</dbReference>
<organism evidence="2 3">
    <name type="scientific">Cohnella herbarum</name>
    <dbReference type="NCBI Taxonomy" id="2728023"/>
    <lineage>
        <taxon>Bacteria</taxon>
        <taxon>Bacillati</taxon>
        <taxon>Bacillota</taxon>
        <taxon>Bacilli</taxon>
        <taxon>Bacillales</taxon>
        <taxon>Paenibacillaceae</taxon>
        <taxon>Cohnella</taxon>
    </lineage>
</organism>
<protein>
    <submittedName>
        <fullName evidence="2">DUF1304 domain-containing protein</fullName>
    </submittedName>
</protein>
<dbReference type="Pfam" id="PF06993">
    <property type="entry name" value="DUF1304"/>
    <property type="match status" value="1"/>
</dbReference>
<dbReference type="AlphaFoldDB" id="A0A7Z2ZP73"/>
<evidence type="ECO:0000313" key="2">
    <source>
        <dbReference type="EMBL" id="QJD86585.1"/>
    </source>
</evidence>
<keyword evidence="3" id="KW-1185">Reference proteome</keyword>